<protein>
    <submittedName>
        <fullName evidence="2">Uncharacterized protein</fullName>
    </submittedName>
</protein>
<organism evidence="2 3">
    <name type="scientific">Gemmata obscuriglobus</name>
    <dbReference type="NCBI Taxonomy" id="114"/>
    <lineage>
        <taxon>Bacteria</taxon>
        <taxon>Pseudomonadati</taxon>
        <taxon>Planctomycetota</taxon>
        <taxon>Planctomycetia</taxon>
        <taxon>Gemmatales</taxon>
        <taxon>Gemmataceae</taxon>
        <taxon>Gemmata</taxon>
    </lineage>
</organism>
<dbReference type="RefSeq" id="WP_010033612.1">
    <property type="nucleotide sequence ID" value="NZ_CP025958.1"/>
</dbReference>
<reference evidence="2 3" key="1">
    <citation type="submission" date="2018-01" db="EMBL/GenBank/DDBJ databases">
        <title>G. obscuriglobus.</title>
        <authorList>
            <person name="Franke J."/>
            <person name="Blomberg W."/>
            <person name="Selmecki A."/>
        </authorList>
    </citation>
    <scope>NUCLEOTIDE SEQUENCE [LARGE SCALE GENOMIC DNA]</scope>
    <source>
        <strain evidence="2 3">DSM 5831</strain>
    </source>
</reference>
<dbReference type="Proteomes" id="UP000245802">
    <property type="component" value="Chromosome"/>
</dbReference>
<feature type="compositionally biased region" description="Pro residues" evidence="1">
    <location>
        <begin position="75"/>
        <end position="89"/>
    </location>
</feature>
<name>A0A2Z3H8S2_9BACT</name>
<accession>A0A2Z3H8S2</accession>
<evidence type="ECO:0000313" key="3">
    <source>
        <dbReference type="Proteomes" id="UP000245802"/>
    </source>
</evidence>
<keyword evidence="3" id="KW-1185">Reference proteome</keyword>
<dbReference type="AlphaFoldDB" id="A0A2Z3H8S2"/>
<proteinExistence type="predicted"/>
<dbReference type="KEGG" id="gog:C1280_14675"/>
<evidence type="ECO:0000313" key="2">
    <source>
        <dbReference type="EMBL" id="AWM38114.1"/>
    </source>
</evidence>
<dbReference type="EMBL" id="CP025958">
    <property type="protein sequence ID" value="AWM38114.1"/>
    <property type="molecule type" value="Genomic_DNA"/>
</dbReference>
<gene>
    <name evidence="2" type="ORF">C1280_14675</name>
</gene>
<feature type="region of interest" description="Disordered" evidence="1">
    <location>
        <begin position="68"/>
        <end position="89"/>
    </location>
</feature>
<sequence>MSGHTVAEIRAMSQRLRDLATRAAYHRCRAAAHTANAALADREADLVQEQLTKAVRDSQHEVEVVLAGETGAAPPLDPSSTPPVPTKKD</sequence>
<evidence type="ECO:0000256" key="1">
    <source>
        <dbReference type="SAM" id="MobiDB-lite"/>
    </source>
</evidence>